<dbReference type="Gene3D" id="1.25.40.20">
    <property type="entry name" value="Ankyrin repeat-containing domain"/>
    <property type="match status" value="1"/>
</dbReference>
<dbReference type="PROSITE" id="PS50088">
    <property type="entry name" value="ANK_REPEAT"/>
    <property type="match status" value="1"/>
</dbReference>
<dbReference type="AlphaFoldDB" id="J3NXT8"/>
<dbReference type="STRING" id="644352.J3NXT8"/>
<dbReference type="PANTHER" id="PTHR24171:SF10">
    <property type="entry name" value="ANKYRIN REPEAT DOMAIN-CONTAINING PROTEIN 29-LIKE"/>
    <property type="match status" value="1"/>
</dbReference>
<dbReference type="OrthoDB" id="10057496at2759"/>
<evidence type="ECO:0000313" key="6">
    <source>
        <dbReference type="EnsemblFungi" id="EJT76171"/>
    </source>
</evidence>
<name>J3NXT8_GAET3</name>
<reference evidence="5" key="2">
    <citation type="submission" date="2010-07" db="EMBL/GenBank/DDBJ databases">
        <authorList>
            <consortium name="The Broad Institute Genome Sequencing Platform"/>
            <consortium name="Broad Institute Genome Sequencing Center for Infectious Disease"/>
            <person name="Ma L.-J."/>
            <person name="Dead R."/>
            <person name="Young S."/>
            <person name="Zeng Q."/>
            <person name="Koehrsen M."/>
            <person name="Alvarado L."/>
            <person name="Berlin A."/>
            <person name="Chapman S.B."/>
            <person name="Chen Z."/>
            <person name="Freedman E."/>
            <person name="Gellesch M."/>
            <person name="Goldberg J."/>
            <person name="Griggs A."/>
            <person name="Gujja S."/>
            <person name="Heilman E.R."/>
            <person name="Heiman D."/>
            <person name="Hepburn T."/>
            <person name="Howarth C."/>
            <person name="Jen D."/>
            <person name="Larson L."/>
            <person name="Mehta T."/>
            <person name="Neiman D."/>
            <person name="Pearson M."/>
            <person name="Roberts A."/>
            <person name="Saif S."/>
            <person name="Shea T."/>
            <person name="Shenoy N."/>
            <person name="Sisk P."/>
            <person name="Stolte C."/>
            <person name="Sykes S."/>
            <person name="Walk T."/>
            <person name="White J."/>
            <person name="Yandava C."/>
            <person name="Haas B."/>
            <person name="Nusbaum C."/>
            <person name="Birren B."/>
        </authorList>
    </citation>
    <scope>NUCLEOTIDE SEQUENCE</scope>
    <source>
        <strain evidence="5">R3-111a-1</strain>
    </source>
</reference>
<reference evidence="7" key="1">
    <citation type="submission" date="2010-07" db="EMBL/GenBank/DDBJ databases">
        <title>The genome sequence of Gaeumannomyces graminis var. tritici strain R3-111a-1.</title>
        <authorList>
            <consortium name="The Broad Institute Genome Sequencing Platform"/>
            <person name="Ma L.-J."/>
            <person name="Dead R."/>
            <person name="Young S."/>
            <person name="Zeng Q."/>
            <person name="Koehrsen M."/>
            <person name="Alvarado L."/>
            <person name="Berlin A."/>
            <person name="Chapman S.B."/>
            <person name="Chen Z."/>
            <person name="Freedman E."/>
            <person name="Gellesch M."/>
            <person name="Goldberg J."/>
            <person name="Griggs A."/>
            <person name="Gujja S."/>
            <person name="Heilman E.R."/>
            <person name="Heiman D."/>
            <person name="Hepburn T."/>
            <person name="Howarth C."/>
            <person name="Jen D."/>
            <person name="Larson L."/>
            <person name="Mehta T."/>
            <person name="Neiman D."/>
            <person name="Pearson M."/>
            <person name="Roberts A."/>
            <person name="Saif S."/>
            <person name="Shea T."/>
            <person name="Shenoy N."/>
            <person name="Sisk P."/>
            <person name="Stolte C."/>
            <person name="Sykes S."/>
            <person name="Walk T."/>
            <person name="White J."/>
            <person name="Yandava C."/>
            <person name="Haas B."/>
            <person name="Nusbaum C."/>
            <person name="Birren B."/>
        </authorList>
    </citation>
    <scope>NUCLEOTIDE SEQUENCE [LARGE SCALE GENOMIC DNA]</scope>
    <source>
        <strain evidence="7">R3-111a-1</strain>
    </source>
</reference>
<dbReference type="InterPro" id="IPR002110">
    <property type="entry name" value="Ankyrin_rpt"/>
</dbReference>
<dbReference type="PROSITE" id="PS50297">
    <property type="entry name" value="ANK_REP_REGION"/>
    <property type="match status" value="1"/>
</dbReference>
<dbReference type="EMBL" id="GL385397">
    <property type="protein sequence ID" value="EJT76171.1"/>
    <property type="molecule type" value="Genomic_DNA"/>
</dbReference>
<evidence type="ECO:0000256" key="1">
    <source>
        <dbReference type="ARBA" id="ARBA00022737"/>
    </source>
</evidence>
<keyword evidence="7" id="KW-1185">Reference proteome</keyword>
<reference evidence="6" key="5">
    <citation type="submission" date="2018-04" db="UniProtKB">
        <authorList>
            <consortium name="EnsemblFungi"/>
        </authorList>
    </citation>
    <scope>IDENTIFICATION</scope>
    <source>
        <strain evidence="6">R3-111a-1</strain>
    </source>
</reference>
<dbReference type="Proteomes" id="UP000006039">
    <property type="component" value="Unassembled WGS sequence"/>
</dbReference>
<feature type="repeat" description="ANK" evidence="3">
    <location>
        <begin position="94"/>
        <end position="126"/>
    </location>
</feature>
<evidence type="ECO:0000256" key="4">
    <source>
        <dbReference type="SAM" id="MobiDB-lite"/>
    </source>
</evidence>
<dbReference type="RefSeq" id="XP_009222171.1">
    <property type="nucleotide sequence ID" value="XM_009223907.1"/>
</dbReference>
<protein>
    <submittedName>
        <fullName evidence="5 6">Uncharacterized protein</fullName>
    </submittedName>
</protein>
<dbReference type="Pfam" id="PF12796">
    <property type="entry name" value="Ank_2"/>
    <property type="match status" value="1"/>
</dbReference>
<dbReference type="GeneID" id="20346551"/>
<dbReference type="SUPFAM" id="SSF48403">
    <property type="entry name" value="Ankyrin repeat"/>
    <property type="match status" value="1"/>
</dbReference>
<keyword evidence="1" id="KW-0677">Repeat</keyword>
<accession>J3NXT8</accession>
<dbReference type="PANTHER" id="PTHR24171">
    <property type="entry name" value="ANKYRIN REPEAT DOMAIN-CONTAINING PROTEIN 39-RELATED"/>
    <property type="match status" value="1"/>
</dbReference>
<dbReference type="HOGENOM" id="CLU_000134_20_0_1"/>
<reference evidence="5" key="3">
    <citation type="submission" date="2010-09" db="EMBL/GenBank/DDBJ databases">
        <title>Annotation of Gaeumannomyces graminis var. tritici R3-111a-1.</title>
        <authorList>
            <consortium name="The Broad Institute Genome Sequencing Platform"/>
            <person name="Ma L.-J."/>
            <person name="Dead R."/>
            <person name="Young S.K."/>
            <person name="Zeng Q."/>
            <person name="Gargeya S."/>
            <person name="Fitzgerald M."/>
            <person name="Haas B."/>
            <person name="Abouelleil A."/>
            <person name="Alvarado L."/>
            <person name="Arachchi H.M."/>
            <person name="Berlin A."/>
            <person name="Brown A."/>
            <person name="Chapman S.B."/>
            <person name="Chen Z."/>
            <person name="Dunbar C."/>
            <person name="Freedman E."/>
            <person name="Gearin G."/>
            <person name="Gellesch M."/>
            <person name="Goldberg J."/>
            <person name="Griggs A."/>
            <person name="Gujja S."/>
            <person name="Heiman D."/>
            <person name="Howarth C."/>
            <person name="Larson L."/>
            <person name="Lui A."/>
            <person name="MacDonald P.J.P."/>
            <person name="Mehta T."/>
            <person name="Montmayeur A."/>
            <person name="Murphy C."/>
            <person name="Neiman D."/>
            <person name="Pearson M."/>
            <person name="Priest M."/>
            <person name="Roberts A."/>
            <person name="Saif S."/>
            <person name="Shea T."/>
            <person name="Shenoy N."/>
            <person name="Sisk P."/>
            <person name="Stolte C."/>
            <person name="Sykes S."/>
            <person name="Yandava C."/>
            <person name="Wortman J."/>
            <person name="Nusbaum C."/>
            <person name="Birren B."/>
        </authorList>
    </citation>
    <scope>NUCLEOTIDE SEQUENCE</scope>
    <source>
        <strain evidence="5">R3-111a-1</strain>
    </source>
</reference>
<dbReference type="EnsemblFungi" id="EJT76171">
    <property type="protein sequence ID" value="EJT76171"/>
    <property type="gene ID" value="GGTG_06093"/>
</dbReference>
<feature type="region of interest" description="Disordered" evidence="4">
    <location>
        <begin position="178"/>
        <end position="200"/>
    </location>
</feature>
<dbReference type="VEuPathDB" id="FungiDB:GGTG_06093"/>
<sequence length="200" mass="20660">MAPKLSEEEIDDLIYFARAGEGADLTELLSTIAAREGVSAGEVLVLAKDEGKSTCLHMATGNGHLDIVKSICTHLASLPKPEDKKAYLDAGNEYGNTGLHWAAMGGHLEVVKTLVTEGAAPALANDKNYVPLDLAGLNDHRAVVDYFLDQAKALEVEEEAGAADGAAAAVGAMEIGDGKRKGEEGAGQASEGGDGKASRS</sequence>
<evidence type="ECO:0000313" key="5">
    <source>
        <dbReference type="EMBL" id="EJT76171.1"/>
    </source>
</evidence>
<reference evidence="6" key="4">
    <citation type="journal article" date="2015" name="G3 (Bethesda)">
        <title>Genome sequences of three phytopathogenic species of the Magnaporthaceae family of fungi.</title>
        <authorList>
            <person name="Okagaki L.H."/>
            <person name="Nunes C.C."/>
            <person name="Sailsbery J."/>
            <person name="Clay B."/>
            <person name="Brown D."/>
            <person name="John T."/>
            <person name="Oh Y."/>
            <person name="Young N."/>
            <person name="Fitzgerald M."/>
            <person name="Haas B.J."/>
            <person name="Zeng Q."/>
            <person name="Young S."/>
            <person name="Adiconis X."/>
            <person name="Fan L."/>
            <person name="Levin J.Z."/>
            <person name="Mitchell T.K."/>
            <person name="Okubara P.A."/>
            <person name="Farman M.L."/>
            <person name="Kohn L.M."/>
            <person name="Birren B."/>
            <person name="Ma L.-J."/>
            <person name="Dean R.A."/>
        </authorList>
    </citation>
    <scope>NUCLEOTIDE SEQUENCE</scope>
    <source>
        <strain evidence="6">R3-111a-1</strain>
    </source>
</reference>
<evidence type="ECO:0000256" key="3">
    <source>
        <dbReference type="PROSITE-ProRule" id="PRU00023"/>
    </source>
</evidence>
<evidence type="ECO:0000313" key="7">
    <source>
        <dbReference type="Proteomes" id="UP000006039"/>
    </source>
</evidence>
<gene>
    <name evidence="6" type="primary">20346551</name>
    <name evidence="5" type="ORF">GGTG_06093</name>
</gene>
<evidence type="ECO:0000256" key="2">
    <source>
        <dbReference type="ARBA" id="ARBA00023043"/>
    </source>
</evidence>
<proteinExistence type="predicted"/>
<keyword evidence="2 3" id="KW-0040">ANK repeat</keyword>
<dbReference type="SMART" id="SM00248">
    <property type="entry name" value="ANK"/>
    <property type="match status" value="3"/>
</dbReference>
<dbReference type="eggNOG" id="KOG0504">
    <property type="taxonomic scope" value="Eukaryota"/>
</dbReference>
<dbReference type="Pfam" id="PF00023">
    <property type="entry name" value="Ank"/>
    <property type="match status" value="1"/>
</dbReference>
<organism evidence="5">
    <name type="scientific">Gaeumannomyces tritici (strain R3-111a-1)</name>
    <name type="common">Wheat and barley take-all root rot fungus</name>
    <name type="synonym">Gaeumannomyces graminis var. tritici</name>
    <dbReference type="NCBI Taxonomy" id="644352"/>
    <lineage>
        <taxon>Eukaryota</taxon>
        <taxon>Fungi</taxon>
        <taxon>Dikarya</taxon>
        <taxon>Ascomycota</taxon>
        <taxon>Pezizomycotina</taxon>
        <taxon>Sordariomycetes</taxon>
        <taxon>Sordariomycetidae</taxon>
        <taxon>Magnaporthales</taxon>
        <taxon>Magnaporthaceae</taxon>
        <taxon>Gaeumannomyces</taxon>
    </lineage>
</organism>
<dbReference type="InterPro" id="IPR036770">
    <property type="entry name" value="Ankyrin_rpt-contain_sf"/>
</dbReference>